<dbReference type="EnsemblMetazoa" id="ASIC005699-RA">
    <property type="protein sequence ID" value="ASIC005699-PA"/>
    <property type="gene ID" value="ASIC005699"/>
</dbReference>
<dbReference type="VEuPathDB" id="VectorBase:ASIS019031"/>
<keyword evidence="3" id="KW-1185">Reference proteome</keyword>
<dbReference type="EMBL" id="KE524943">
    <property type="protein sequence ID" value="KFB38346.1"/>
    <property type="molecule type" value="Genomic_DNA"/>
</dbReference>
<sequence length="66" mass="7609">MADPEEDYVLETILRHQLRQPTMPFNVNADVGDEDTIPFTTDRAILSKYLLQYKLASLSECDSFNE</sequence>
<evidence type="ECO:0000313" key="1">
    <source>
        <dbReference type="EMBL" id="KFB38346.1"/>
    </source>
</evidence>
<reference evidence="2" key="2">
    <citation type="submission" date="2020-05" db="UniProtKB">
        <authorList>
            <consortium name="EnsemblMetazoa"/>
        </authorList>
    </citation>
    <scope>IDENTIFICATION</scope>
</reference>
<evidence type="ECO:0000313" key="3">
    <source>
        <dbReference type="Proteomes" id="UP000030765"/>
    </source>
</evidence>
<evidence type="ECO:0000313" key="2">
    <source>
        <dbReference type="EnsemblMetazoa" id="ASIC005699-PA"/>
    </source>
</evidence>
<reference evidence="1 3" key="1">
    <citation type="journal article" date="2014" name="BMC Genomics">
        <title>Genome sequence of Anopheles sinensis provides insight into genetics basis of mosquito competence for malaria parasites.</title>
        <authorList>
            <person name="Zhou D."/>
            <person name="Zhang D."/>
            <person name="Ding G."/>
            <person name="Shi L."/>
            <person name="Hou Q."/>
            <person name="Ye Y."/>
            <person name="Xu Y."/>
            <person name="Zhou H."/>
            <person name="Xiong C."/>
            <person name="Li S."/>
            <person name="Yu J."/>
            <person name="Hong S."/>
            <person name="Yu X."/>
            <person name="Zou P."/>
            <person name="Chen C."/>
            <person name="Chang X."/>
            <person name="Wang W."/>
            <person name="Lv Y."/>
            <person name="Sun Y."/>
            <person name="Ma L."/>
            <person name="Shen B."/>
            <person name="Zhu C."/>
        </authorList>
    </citation>
    <scope>NUCLEOTIDE SEQUENCE [LARGE SCALE GENOMIC DNA]</scope>
</reference>
<gene>
    <name evidence="1" type="ORF">ZHAS_00005699</name>
</gene>
<accession>A0A084VK52</accession>
<dbReference type="VEuPathDB" id="VectorBase:ASIC005699"/>
<proteinExistence type="predicted"/>
<dbReference type="Proteomes" id="UP000030765">
    <property type="component" value="Unassembled WGS sequence"/>
</dbReference>
<protein>
    <submittedName>
        <fullName evidence="1 2">Uncharacterized protein</fullName>
    </submittedName>
</protein>
<name>A0A084VK52_ANOSI</name>
<organism evidence="2 3">
    <name type="scientific">Anopheles sinensis</name>
    <name type="common">Mosquito</name>
    <dbReference type="NCBI Taxonomy" id="74873"/>
    <lineage>
        <taxon>Eukaryota</taxon>
        <taxon>Metazoa</taxon>
        <taxon>Ecdysozoa</taxon>
        <taxon>Arthropoda</taxon>
        <taxon>Hexapoda</taxon>
        <taxon>Insecta</taxon>
        <taxon>Pterygota</taxon>
        <taxon>Neoptera</taxon>
        <taxon>Endopterygota</taxon>
        <taxon>Diptera</taxon>
        <taxon>Nematocera</taxon>
        <taxon>Culicoidea</taxon>
        <taxon>Culicidae</taxon>
        <taxon>Anophelinae</taxon>
        <taxon>Anopheles</taxon>
    </lineage>
</organism>
<dbReference type="AlphaFoldDB" id="A0A084VK52"/>
<dbReference type="EMBL" id="ATLV01014111">
    <property type="status" value="NOT_ANNOTATED_CDS"/>
    <property type="molecule type" value="Genomic_DNA"/>
</dbReference>